<dbReference type="AlphaFoldDB" id="A0ABD0Q3Y9"/>
<sequence length="56" mass="6351">NLLCLNPTERFLTEQCLNHPVFQGLRGPERPTVPSPTPPRSSKRKPYHGDNTIPSR</sequence>
<dbReference type="EMBL" id="JAMKFB020000011">
    <property type="protein sequence ID" value="KAL0180998.1"/>
    <property type="molecule type" value="Genomic_DNA"/>
</dbReference>
<reference evidence="2 3" key="1">
    <citation type="submission" date="2024-05" db="EMBL/GenBank/DDBJ databases">
        <title>Genome sequencing and assembly of Indian major carp, Cirrhinus mrigala (Hamilton, 1822).</title>
        <authorList>
            <person name="Mohindra V."/>
            <person name="Chowdhury L.M."/>
            <person name="Lal K."/>
            <person name="Jena J.K."/>
        </authorList>
    </citation>
    <scope>NUCLEOTIDE SEQUENCE [LARGE SCALE GENOMIC DNA]</scope>
    <source>
        <strain evidence="2">CM1030</strain>
        <tissue evidence="2">Blood</tissue>
    </source>
</reference>
<evidence type="ECO:0000313" key="3">
    <source>
        <dbReference type="Proteomes" id="UP001529510"/>
    </source>
</evidence>
<evidence type="ECO:0000313" key="2">
    <source>
        <dbReference type="EMBL" id="KAL0180998.1"/>
    </source>
</evidence>
<proteinExistence type="predicted"/>
<dbReference type="Proteomes" id="UP001529510">
    <property type="component" value="Unassembled WGS sequence"/>
</dbReference>
<evidence type="ECO:0000256" key="1">
    <source>
        <dbReference type="SAM" id="MobiDB-lite"/>
    </source>
</evidence>
<feature type="non-terminal residue" evidence="2">
    <location>
        <position position="56"/>
    </location>
</feature>
<feature type="non-terminal residue" evidence="2">
    <location>
        <position position="1"/>
    </location>
</feature>
<name>A0ABD0Q3Y9_CIRMR</name>
<feature type="region of interest" description="Disordered" evidence="1">
    <location>
        <begin position="22"/>
        <end position="56"/>
    </location>
</feature>
<evidence type="ECO:0008006" key="4">
    <source>
        <dbReference type="Google" id="ProtNLM"/>
    </source>
</evidence>
<protein>
    <recommendedName>
        <fullName evidence="4">Cyclin-dependent kinase-like 5</fullName>
    </recommendedName>
</protein>
<accession>A0ABD0Q3Y9</accession>
<keyword evidence="3" id="KW-1185">Reference proteome</keyword>
<gene>
    <name evidence="2" type="ORF">M9458_023404</name>
</gene>
<organism evidence="2 3">
    <name type="scientific">Cirrhinus mrigala</name>
    <name type="common">Mrigala</name>
    <dbReference type="NCBI Taxonomy" id="683832"/>
    <lineage>
        <taxon>Eukaryota</taxon>
        <taxon>Metazoa</taxon>
        <taxon>Chordata</taxon>
        <taxon>Craniata</taxon>
        <taxon>Vertebrata</taxon>
        <taxon>Euteleostomi</taxon>
        <taxon>Actinopterygii</taxon>
        <taxon>Neopterygii</taxon>
        <taxon>Teleostei</taxon>
        <taxon>Ostariophysi</taxon>
        <taxon>Cypriniformes</taxon>
        <taxon>Cyprinidae</taxon>
        <taxon>Labeoninae</taxon>
        <taxon>Labeonini</taxon>
        <taxon>Cirrhinus</taxon>
    </lineage>
</organism>
<comment type="caution">
    <text evidence="2">The sequence shown here is derived from an EMBL/GenBank/DDBJ whole genome shotgun (WGS) entry which is preliminary data.</text>
</comment>